<reference evidence="6" key="1">
    <citation type="submission" date="2021-01" db="EMBL/GenBank/DDBJ databases">
        <authorList>
            <consortium name="Genoscope - CEA"/>
            <person name="William W."/>
        </authorList>
    </citation>
    <scope>NUCLEOTIDE SEQUENCE</scope>
</reference>
<accession>A0A8S1TZ42</accession>
<dbReference type="GO" id="GO:0006511">
    <property type="term" value="P:ubiquitin-dependent protein catabolic process"/>
    <property type="evidence" value="ECO:0007669"/>
    <property type="project" value="TreeGrafter"/>
</dbReference>
<dbReference type="InterPro" id="IPR001841">
    <property type="entry name" value="Znf_RING"/>
</dbReference>
<evidence type="ECO:0000256" key="2">
    <source>
        <dbReference type="ARBA" id="ARBA00022771"/>
    </source>
</evidence>
<keyword evidence="1" id="KW-0479">Metal-binding</keyword>
<dbReference type="OrthoDB" id="439844at2759"/>
<sequence length="187" mass="22263">MEIVVQIKSSSILDIKNILFTIFYQKLNYVHFNIDQQIQQQKKNSQIKRTKKLIMIQIVEERSEGQQQQQYEIDGVSERIWEEAANQYRQEIQQLQLQLWQNSVDKMFQKSNGVPKKYLQKLKMMKMGKSNRQCSICCNQFQKDELIIQLPCKHIYHKSCVDSWLQSSTKCPNCRSDVLEALKIQEK</sequence>
<name>A0A8S1TZ42_9CILI</name>
<dbReference type="PANTHER" id="PTHR45931:SF19">
    <property type="entry name" value="CHROMOSOME UNDETERMINED SCAFFOLD_3, WHOLE GENOME SHOTGUN SEQUENCE"/>
    <property type="match status" value="1"/>
</dbReference>
<dbReference type="SMART" id="SM00184">
    <property type="entry name" value="RING"/>
    <property type="match status" value="1"/>
</dbReference>
<gene>
    <name evidence="6" type="ORF">PPENT_87.1.T0320281</name>
</gene>
<feature type="domain" description="RING-type" evidence="5">
    <location>
        <begin position="134"/>
        <end position="175"/>
    </location>
</feature>
<evidence type="ECO:0000256" key="4">
    <source>
        <dbReference type="PROSITE-ProRule" id="PRU00175"/>
    </source>
</evidence>
<dbReference type="FunFam" id="3.30.40.10:FF:000761">
    <property type="entry name" value="Os01g0844700 protein"/>
    <property type="match status" value="1"/>
</dbReference>
<dbReference type="GO" id="GO:0008270">
    <property type="term" value="F:zinc ion binding"/>
    <property type="evidence" value="ECO:0007669"/>
    <property type="project" value="UniProtKB-KW"/>
</dbReference>
<keyword evidence="3" id="KW-0862">Zinc</keyword>
<evidence type="ECO:0000313" key="6">
    <source>
        <dbReference type="EMBL" id="CAD8159031.1"/>
    </source>
</evidence>
<dbReference type="Pfam" id="PF13639">
    <property type="entry name" value="zf-RING_2"/>
    <property type="match status" value="1"/>
</dbReference>
<proteinExistence type="predicted"/>
<dbReference type="PANTHER" id="PTHR45931">
    <property type="entry name" value="SI:CH211-59O9.10"/>
    <property type="match status" value="1"/>
</dbReference>
<evidence type="ECO:0000313" key="7">
    <source>
        <dbReference type="Proteomes" id="UP000689195"/>
    </source>
</evidence>
<dbReference type="InterPro" id="IPR051834">
    <property type="entry name" value="RING_finger_E3_ligase"/>
</dbReference>
<dbReference type="EMBL" id="CAJJDO010000032">
    <property type="protein sequence ID" value="CAD8159031.1"/>
    <property type="molecule type" value="Genomic_DNA"/>
</dbReference>
<evidence type="ECO:0000256" key="1">
    <source>
        <dbReference type="ARBA" id="ARBA00022723"/>
    </source>
</evidence>
<evidence type="ECO:0000259" key="5">
    <source>
        <dbReference type="PROSITE" id="PS50089"/>
    </source>
</evidence>
<dbReference type="GO" id="GO:0061630">
    <property type="term" value="F:ubiquitin protein ligase activity"/>
    <property type="evidence" value="ECO:0007669"/>
    <property type="project" value="TreeGrafter"/>
</dbReference>
<keyword evidence="7" id="KW-1185">Reference proteome</keyword>
<protein>
    <recommendedName>
        <fullName evidence="5">RING-type domain-containing protein</fullName>
    </recommendedName>
</protein>
<evidence type="ECO:0000256" key="3">
    <source>
        <dbReference type="ARBA" id="ARBA00022833"/>
    </source>
</evidence>
<organism evidence="6 7">
    <name type="scientific">Paramecium pentaurelia</name>
    <dbReference type="NCBI Taxonomy" id="43138"/>
    <lineage>
        <taxon>Eukaryota</taxon>
        <taxon>Sar</taxon>
        <taxon>Alveolata</taxon>
        <taxon>Ciliophora</taxon>
        <taxon>Intramacronucleata</taxon>
        <taxon>Oligohymenophorea</taxon>
        <taxon>Peniculida</taxon>
        <taxon>Parameciidae</taxon>
        <taxon>Paramecium</taxon>
    </lineage>
</organism>
<comment type="caution">
    <text evidence="6">The sequence shown here is derived from an EMBL/GenBank/DDBJ whole genome shotgun (WGS) entry which is preliminary data.</text>
</comment>
<dbReference type="Proteomes" id="UP000689195">
    <property type="component" value="Unassembled WGS sequence"/>
</dbReference>
<dbReference type="PROSITE" id="PS50089">
    <property type="entry name" value="ZF_RING_2"/>
    <property type="match status" value="1"/>
</dbReference>
<dbReference type="AlphaFoldDB" id="A0A8S1TZ42"/>
<keyword evidence="2 4" id="KW-0863">Zinc-finger</keyword>
<dbReference type="GO" id="GO:0005634">
    <property type="term" value="C:nucleus"/>
    <property type="evidence" value="ECO:0007669"/>
    <property type="project" value="TreeGrafter"/>
</dbReference>